<dbReference type="InterPro" id="IPR036397">
    <property type="entry name" value="RNaseH_sf"/>
</dbReference>
<keyword evidence="8" id="KW-0051">Antiviral defense</keyword>
<dbReference type="InterPro" id="IPR003615">
    <property type="entry name" value="HNH_nuc"/>
</dbReference>
<evidence type="ECO:0000313" key="14">
    <source>
        <dbReference type="EMBL" id="NYI49282.1"/>
    </source>
</evidence>
<dbReference type="GO" id="GO:0051607">
    <property type="term" value="P:defense response to virus"/>
    <property type="evidence" value="ECO:0007669"/>
    <property type="project" value="UniProtKB-KW"/>
</dbReference>
<dbReference type="GO" id="GO:0016787">
    <property type="term" value="F:hydrolase activity"/>
    <property type="evidence" value="ECO:0007669"/>
    <property type="project" value="UniProtKB-KW"/>
</dbReference>
<evidence type="ECO:0000256" key="2">
    <source>
        <dbReference type="ARBA" id="ARBA00022722"/>
    </source>
</evidence>
<dbReference type="Gene3D" id="3.30.420.10">
    <property type="entry name" value="Ribonuclease H-like superfamily/Ribonuclease H"/>
    <property type="match status" value="1"/>
</dbReference>
<evidence type="ECO:0000256" key="6">
    <source>
        <dbReference type="ARBA" id="ARBA00022842"/>
    </source>
</evidence>
<keyword evidence="6" id="KW-0460">Magnesium</keyword>
<dbReference type="RefSeq" id="WP_179399179.1">
    <property type="nucleotide sequence ID" value="NZ_JACCCY010000002.1"/>
</dbReference>
<comment type="cofactor">
    <cofactor evidence="1">
        <name>Mg(2+)</name>
        <dbReference type="ChEBI" id="CHEBI:18420"/>
    </cofactor>
</comment>
<evidence type="ECO:0000256" key="10">
    <source>
        <dbReference type="ARBA" id="ARBA00023211"/>
    </source>
</evidence>
<evidence type="ECO:0000259" key="13">
    <source>
        <dbReference type="PROSITE" id="PS51749"/>
    </source>
</evidence>
<dbReference type="InterPro" id="IPR033114">
    <property type="entry name" value="HNH_CAS9"/>
</dbReference>
<keyword evidence="15" id="KW-1185">Reference proteome</keyword>
<evidence type="ECO:0000256" key="1">
    <source>
        <dbReference type="ARBA" id="ARBA00001946"/>
    </source>
</evidence>
<evidence type="ECO:0000256" key="5">
    <source>
        <dbReference type="ARBA" id="ARBA00022801"/>
    </source>
</evidence>
<gene>
    <name evidence="14" type="ORF">F5613_001360</name>
</gene>
<keyword evidence="9 12" id="KW-0238">DNA-binding</keyword>
<dbReference type="GO" id="GO:0003677">
    <property type="term" value="F:DNA binding"/>
    <property type="evidence" value="ECO:0007669"/>
    <property type="project" value="UniProtKB-UniRule"/>
</dbReference>
<dbReference type="Pfam" id="PF18541">
    <property type="entry name" value="RuvC_III"/>
    <property type="match status" value="1"/>
</dbReference>
<dbReference type="GO" id="GO:0046872">
    <property type="term" value="F:metal ion binding"/>
    <property type="evidence" value="ECO:0007669"/>
    <property type="project" value="UniProtKB-KW"/>
</dbReference>
<dbReference type="Proteomes" id="UP000574332">
    <property type="component" value="Unassembled WGS sequence"/>
</dbReference>
<comment type="caution">
    <text evidence="14">The sequence shown here is derived from an EMBL/GenBank/DDBJ whole genome shotgun (WGS) entry which is preliminary data.</text>
</comment>
<accession>A0A8E2D3P9</accession>
<keyword evidence="10" id="KW-0464">Manganese</keyword>
<evidence type="ECO:0000256" key="8">
    <source>
        <dbReference type="ARBA" id="ARBA00023118"/>
    </source>
</evidence>
<feature type="domain" description="HNH Cas9-type" evidence="13">
    <location>
        <begin position="1"/>
        <end position="134"/>
    </location>
</feature>
<evidence type="ECO:0000256" key="11">
    <source>
        <dbReference type="ARBA" id="ARBA00046380"/>
    </source>
</evidence>
<reference evidence="14 15" key="1">
    <citation type="submission" date="2020-07" db="EMBL/GenBank/DDBJ databases">
        <title>Genomic Encyclopedia of Type Strains, Phase IV (KMG-IV): sequencing the most valuable type-strain genomes for metagenomic binning, comparative biology and taxonomic classification.</title>
        <authorList>
            <person name="Goeker M."/>
        </authorList>
    </citation>
    <scope>NUCLEOTIDE SEQUENCE [LARGE SCALE GENOMIC DNA]</scope>
    <source>
        <strain evidence="14 15">DSM 23697</strain>
    </source>
</reference>
<evidence type="ECO:0000256" key="9">
    <source>
        <dbReference type="ARBA" id="ARBA00023125"/>
    </source>
</evidence>
<dbReference type="AlphaFoldDB" id="A0A8E2D3P9"/>
<protein>
    <recommendedName>
        <fullName evidence="13">HNH Cas9-type domain-containing protein</fullName>
    </recommendedName>
</protein>
<evidence type="ECO:0000256" key="4">
    <source>
        <dbReference type="ARBA" id="ARBA00022759"/>
    </source>
</evidence>
<sequence length="695" mass="80345">MALPSSSDLVRYKCWLEQKYRSPYTGQVIPLARLFTSEYEIEHIIPQSRYFDDSFSNKVICESAVNKDKDNLLAYEYIKQNEGKIIEIGLGKKVKLFTADSYTEFVQSHYVGSVAKKKKLLMDTIPDSFIERQLNDSRYISREIKKLLSSVVREKDEDEAISKNVIVCTGAITDKLKRDWGLNDIWNTIIYPRFERLNQLTNSDKFGQWENKQGKKVFQIEMPLELQKGFNKKRIDHRHHAMDAIVIACATRSHVNYLNNESAHSKSKEKRYDLRRKLRRIEILEKQELKDGVTTTNKIEVAKEFYKPWPTFTQDAHEVLQSIIVSFKQNLRVVNKATNRYECFVHGKKEIVKQSKGESWAIRKPMHKDTVSAAVSLRKIKTVRLSLAIDDWANIVDKTLRKEIGLLYSKYGENGSKNIIKYFKDRDNKHNGLDVSKVNVYSFDNDCAASRVTLDDTFNSTKIESITDTGIQKILLKHLSSYNEIKENKIIEHPELAFSPDGLDILNANIRELNNGKFHKPIKKVRTYETLGNKFAVGQKGNKKKKFVEAAKGTNLFFAIYSSEDGVRSYQTIPLYEVAERQEQGLIPVPEKNANNDRLLFWLSPGDLVYVPSIEEEGRIVEIEKNLKCILNIYKIVSFTGNRLYAIQAFVATTIVDKKEYSLLNKVEFSINENRPIKQYCIKIKVDRLGNILKI</sequence>
<dbReference type="InterPro" id="IPR041383">
    <property type="entry name" value="RuvC_III"/>
</dbReference>
<comment type="subunit">
    <text evidence="11">Monomer. Binds crRNA and tracrRNA.</text>
</comment>
<dbReference type="Pfam" id="PF13395">
    <property type="entry name" value="HNH_4"/>
    <property type="match status" value="1"/>
</dbReference>
<evidence type="ECO:0000256" key="3">
    <source>
        <dbReference type="ARBA" id="ARBA00022723"/>
    </source>
</evidence>
<dbReference type="EMBL" id="JACCCY010000002">
    <property type="protein sequence ID" value="NYI49282.1"/>
    <property type="molecule type" value="Genomic_DNA"/>
</dbReference>
<keyword evidence="4 12" id="KW-0255">Endonuclease</keyword>
<evidence type="ECO:0000313" key="15">
    <source>
        <dbReference type="Proteomes" id="UP000574332"/>
    </source>
</evidence>
<proteinExistence type="predicted"/>
<evidence type="ECO:0000256" key="7">
    <source>
        <dbReference type="ARBA" id="ARBA00022884"/>
    </source>
</evidence>
<keyword evidence="7" id="KW-0694">RNA-binding</keyword>
<organism evidence="14 15">
    <name type="scientific">Macellibacteroides fermentans</name>
    <dbReference type="NCBI Taxonomy" id="879969"/>
    <lineage>
        <taxon>Bacteria</taxon>
        <taxon>Pseudomonadati</taxon>
        <taxon>Bacteroidota</taxon>
        <taxon>Bacteroidia</taxon>
        <taxon>Bacteroidales</taxon>
        <taxon>Porphyromonadaceae</taxon>
        <taxon>Macellibacteroides</taxon>
    </lineage>
</organism>
<name>A0A8E2D3P9_9PORP</name>
<dbReference type="GO" id="GO:0003723">
    <property type="term" value="F:RNA binding"/>
    <property type="evidence" value="ECO:0007669"/>
    <property type="project" value="UniProtKB-UniRule"/>
</dbReference>
<keyword evidence="3" id="KW-0479">Metal-binding</keyword>
<keyword evidence="5 12" id="KW-0378">Hydrolase</keyword>
<dbReference type="InterPro" id="IPR028629">
    <property type="entry name" value="Cas9"/>
</dbReference>
<keyword evidence="2 12" id="KW-0540">Nuclease</keyword>
<dbReference type="PROSITE" id="PS51749">
    <property type="entry name" value="HNH_CAS9"/>
    <property type="match status" value="1"/>
</dbReference>
<dbReference type="NCBIfam" id="TIGR01865">
    <property type="entry name" value="cas_Csn1"/>
    <property type="match status" value="1"/>
</dbReference>
<dbReference type="Gene3D" id="1.10.30.50">
    <property type="match status" value="1"/>
</dbReference>
<evidence type="ECO:0000256" key="12">
    <source>
        <dbReference type="PROSITE-ProRule" id="PRU01085"/>
    </source>
</evidence>
<dbReference type="GO" id="GO:0004519">
    <property type="term" value="F:endonuclease activity"/>
    <property type="evidence" value="ECO:0007669"/>
    <property type="project" value="UniProtKB-UniRule"/>
</dbReference>